<dbReference type="Proteomes" id="UP001634007">
    <property type="component" value="Unassembled WGS sequence"/>
</dbReference>
<evidence type="ECO:0000313" key="2">
    <source>
        <dbReference type="EMBL" id="KAL3721291.1"/>
    </source>
</evidence>
<proteinExistence type="predicted"/>
<sequence length="63" mass="6637">MVIEVSRASAAGSVDAASKYPIPTAGRRTAQGTSGGEAFKASYRTQAAKQRRRRGAVAQRRGD</sequence>
<name>A0ABD3J1I2_EUCGL</name>
<evidence type="ECO:0000313" key="3">
    <source>
        <dbReference type="Proteomes" id="UP001634007"/>
    </source>
</evidence>
<evidence type="ECO:0000256" key="1">
    <source>
        <dbReference type="SAM" id="MobiDB-lite"/>
    </source>
</evidence>
<keyword evidence="3" id="KW-1185">Reference proteome</keyword>
<reference evidence="2 3" key="1">
    <citation type="submission" date="2024-11" db="EMBL/GenBank/DDBJ databases">
        <title>Chromosome-level genome assembly of Eucalyptus globulus Labill. provides insights into its genome evolution.</title>
        <authorList>
            <person name="Li X."/>
        </authorList>
    </citation>
    <scope>NUCLEOTIDE SEQUENCE [LARGE SCALE GENOMIC DNA]</scope>
    <source>
        <strain evidence="2">CL2024</strain>
        <tissue evidence="2">Fresh tender leaves</tissue>
    </source>
</reference>
<accession>A0ABD3J1I2</accession>
<dbReference type="AlphaFoldDB" id="A0ABD3J1I2"/>
<feature type="region of interest" description="Disordered" evidence="1">
    <location>
        <begin position="1"/>
        <end position="63"/>
    </location>
</feature>
<comment type="caution">
    <text evidence="2">The sequence shown here is derived from an EMBL/GenBank/DDBJ whole genome shotgun (WGS) entry which is preliminary data.</text>
</comment>
<gene>
    <name evidence="2" type="ORF">ACJRO7_033739</name>
</gene>
<protein>
    <submittedName>
        <fullName evidence="2">Uncharacterized protein</fullName>
    </submittedName>
</protein>
<feature type="non-terminal residue" evidence="2">
    <location>
        <position position="63"/>
    </location>
</feature>
<dbReference type="EMBL" id="JBJKBG010000009">
    <property type="protein sequence ID" value="KAL3721291.1"/>
    <property type="molecule type" value="Genomic_DNA"/>
</dbReference>
<organism evidence="2 3">
    <name type="scientific">Eucalyptus globulus</name>
    <name type="common">Tasmanian blue gum</name>
    <dbReference type="NCBI Taxonomy" id="34317"/>
    <lineage>
        <taxon>Eukaryota</taxon>
        <taxon>Viridiplantae</taxon>
        <taxon>Streptophyta</taxon>
        <taxon>Embryophyta</taxon>
        <taxon>Tracheophyta</taxon>
        <taxon>Spermatophyta</taxon>
        <taxon>Magnoliopsida</taxon>
        <taxon>eudicotyledons</taxon>
        <taxon>Gunneridae</taxon>
        <taxon>Pentapetalae</taxon>
        <taxon>rosids</taxon>
        <taxon>malvids</taxon>
        <taxon>Myrtales</taxon>
        <taxon>Myrtaceae</taxon>
        <taxon>Myrtoideae</taxon>
        <taxon>Eucalypteae</taxon>
        <taxon>Eucalyptus</taxon>
    </lineage>
</organism>